<dbReference type="GO" id="GO:0004311">
    <property type="term" value="F:geranylgeranyl diphosphate synthase activity"/>
    <property type="evidence" value="ECO:0007669"/>
    <property type="project" value="InterPro"/>
</dbReference>
<dbReference type="EMBL" id="BBXV01000026">
    <property type="protein sequence ID" value="GAQ18335.1"/>
    <property type="molecule type" value="Genomic_DNA"/>
</dbReference>
<dbReference type="RefSeq" id="WP_058950394.1">
    <property type="nucleotide sequence ID" value="NZ_BBXV01000026.1"/>
</dbReference>
<gene>
    <name evidence="1" type="ORF">OPHB3_2274</name>
</gene>
<dbReference type="InterPro" id="IPR044843">
    <property type="entry name" value="Trans_IPPS_bact-type"/>
</dbReference>
<dbReference type="OrthoDB" id="9787280at2"/>
<dbReference type="SFLD" id="SFLDG01212">
    <property type="entry name" value="Phytoene_synthase_like"/>
    <property type="match status" value="1"/>
</dbReference>
<dbReference type="InterPro" id="IPR002060">
    <property type="entry name" value="Squ/phyt_synthse"/>
</dbReference>
<evidence type="ECO:0000313" key="1">
    <source>
        <dbReference type="EMBL" id="GAQ18335.1"/>
    </source>
</evidence>
<dbReference type="InterPro" id="IPR033904">
    <property type="entry name" value="Trans_IPPS_HH"/>
</dbReference>
<dbReference type="SFLD" id="SFLDS00005">
    <property type="entry name" value="Isoprenoid_Synthase_Type_I"/>
    <property type="match status" value="1"/>
</dbReference>
<evidence type="ECO:0000313" key="2">
    <source>
        <dbReference type="Proteomes" id="UP000052946"/>
    </source>
</evidence>
<proteinExistence type="predicted"/>
<dbReference type="Pfam" id="PF00494">
    <property type="entry name" value="SQS_PSY"/>
    <property type="match status" value="1"/>
</dbReference>
<dbReference type="Gene3D" id="1.10.600.10">
    <property type="entry name" value="Farnesyl Diphosphate Synthase"/>
    <property type="match status" value="1"/>
</dbReference>
<accession>A0A0U9H771</accession>
<dbReference type="CDD" id="cd00683">
    <property type="entry name" value="Trans_IPPS_HH"/>
    <property type="match status" value="1"/>
</dbReference>
<organism evidence="1 2">
    <name type="scientific">Oceanobacillus picturae</name>
    <dbReference type="NCBI Taxonomy" id="171693"/>
    <lineage>
        <taxon>Bacteria</taxon>
        <taxon>Bacillati</taxon>
        <taxon>Bacillota</taxon>
        <taxon>Bacilli</taxon>
        <taxon>Bacillales</taxon>
        <taxon>Bacillaceae</taxon>
        <taxon>Oceanobacillus</taxon>
    </lineage>
</organism>
<dbReference type="AlphaFoldDB" id="A0A0U9H771"/>
<dbReference type="GO" id="GO:0016114">
    <property type="term" value="P:terpenoid biosynthetic process"/>
    <property type="evidence" value="ECO:0007669"/>
    <property type="project" value="UniProtKB-ARBA"/>
</dbReference>
<protein>
    <submittedName>
        <fullName evidence="1">Dehydrosqualene synthase</fullName>
    </submittedName>
</protein>
<reference evidence="2" key="1">
    <citation type="submission" date="2015-07" db="EMBL/GenBank/DDBJ databases">
        <title>Draft Genome Sequence of Oceanobacillus picturae Heshi-B3 that Was Isolated from Fermented Rice Bran with Aging Salted Mackerel, Which Was Named Heshiko as Traditional Fermented Seafood in Japan.</title>
        <authorList>
            <person name="Akuzawa S."/>
            <person name="Nakagawa J."/>
            <person name="Kanekatsu T."/>
            <person name="Kanesaki Y."/>
            <person name="Suzuki T."/>
        </authorList>
    </citation>
    <scope>NUCLEOTIDE SEQUENCE [LARGE SCALE GENOMIC DNA]</scope>
    <source>
        <strain evidence="2">Heshi-B3</strain>
    </source>
</reference>
<comment type="caution">
    <text evidence="1">The sequence shown here is derived from an EMBL/GenBank/DDBJ whole genome shotgun (WGS) entry which is preliminary data.</text>
</comment>
<dbReference type="SFLD" id="SFLDG01018">
    <property type="entry name" value="Squalene/Phytoene_Synthase_Lik"/>
    <property type="match status" value="1"/>
</dbReference>
<reference evidence="1 2" key="2">
    <citation type="journal article" date="2016" name="Genome Announc.">
        <title>Draft Genome Sequence of Oceanobacillus picturae Heshi-B3, Isolated from Fermented Rice Bran in a Traditional Japanese Seafood Dish.</title>
        <authorList>
            <person name="Akuzawa S."/>
            <person name="Nagaoka J."/>
            <person name="Kanekatsu M."/>
            <person name="Kanesaki Y."/>
            <person name="Suzuki T."/>
        </authorList>
    </citation>
    <scope>NUCLEOTIDE SEQUENCE [LARGE SCALE GENOMIC DNA]</scope>
    <source>
        <strain evidence="1 2">Heshi-B3</strain>
    </source>
</reference>
<dbReference type="PANTHER" id="PTHR31480">
    <property type="entry name" value="BIFUNCTIONAL LYCOPENE CYCLASE/PHYTOENE SYNTHASE"/>
    <property type="match status" value="1"/>
</dbReference>
<dbReference type="InterPro" id="IPR008949">
    <property type="entry name" value="Isoprenoid_synthase_dom_sf"/>
</dbReference>
<dbReference type="SUPFAM" id="SSF48576">
    <property type="entry name" value="Terpenoid synthases"/>
    <property type="match status" value="1"/>
</dbReference>
<dbReference type="Proteomes" id="UP000052946">
    <property type="component" value="Unassembled WGS sequence"/>
</dbReference>
<name>A0A0U9H771_9BACI</name>
<sequence>MKVKNLNRLEEDYRYCEDIIKRHSKSFYYAFKRLPEQKARAVFAIYAFCRLADDSVDNSSTKEEQELALNGLRQELFLFEQHEEKDHPLWRALRDVFNRYDMSLQPFYDQLFGQRMDIYFRSPETMEEVEEYSYYVAGSVGLMLLPIIASEAAVDLREYAVNLGIAMQLTNMLRDVGEDYFDNGRIYLPMLELEKEGYTTKELYQQQINPGFIRVWEKMAVRAEALYDIFSGEIFYFDEDSQFPVLLSAKIYRGIIQAVRDHNYDCLKRRNYVSPIVMKRIYQETKGKVG</sequence>
<dbReference type="GO" id="GO:0051996">
    <property type="term" value="F:squalene synthase [NAD(P)H] activity"/>
    <property type="evidence" value="ECO:0007669"/>
    <property type="project" value="InterPro"/>
</dbReference>